<organism evidence="1 2">
    <name type="scientific">Favolaschia claudopus</name>
    <dbReference type="NCBI Taxonomy" id="2862362"/>
    <lineage>
        <taxon>Eukaryota</taxon>
        <taxon>Fungi</taxon>
        <taxon>Dikarya</taxon>
        <taxon>Basidiomycota</taxon>
        <taxon>Agaricomycotina</taxon>
        <taxon>Agaricomycetes</taxon>
        <taxon>Agaricomycetidae</taxon>
        <taxon>Agaricales</taxon>
        <taxon>Marasmiineae</taxon>
        <taxon>Mycenaceae</taxon>
        <taxon>Favolaschia</taxon>
    </lineage>
</organism>
<keyword evidence="2" id="KW-1185">Reference proteome</keyword>
<protein>
    <submittedName>
        <fullName evidence="1">Uncharacterized protein</fullName>
    </submittedName>
</protein>
<comment type="caution">
    <text evidence="1">The sequence shown here is derived from an EMBL/GenBank/DDBJ whole genome shotgun (WGS) entry which is preliminary data.</text>
</comment>
<dbReference type="AlphaFoldDB" id="A0AAV9ZEW5"/>
<dbReference type="Proteomes" id="UP001362999">
    <property type="component" value="Unassembled WGS sequence"/>
</dbReference>
<evidence type="ECO:0000313" key="2">
    <source>
        <dbReference type="Proteomes" id="UP001362999"/>
    </source>
</evidence>
<gene>
    <name evidence="1" type="ORF">R3P38DRAFT_2809053</name>
</gene>
<proteinExistence type="predicted"/>
<dbReference type="EMBL" id="JAWWNJ010000158">
    <property type="protein sequence ID" value="KAK6980566.1"/>
    <property type="molecule type" value="Genomic_DNA"/>
</dbReference>
<sequence>MAFMPTLIDWVSRAIKSIPQAWTSYSGYLREIRERNNSFTAALNVRVAQLCFAFRRWNDIDSPRDIYRNATLEVTSFLHMMSSKEAAEKQARNAWEVRLSAKEILILMETMVSSVNAALNAISTLTLQFTPWAENELTNIFTKFENRISEETFLADRMSVVDLALYNEKNNCRTQTEFGSPSGPFQIWVWQL</sequence>
<evidence type="ECO:0000313" key="1">
    <source>
        <dbReference type="EMBL" id="KAK6980566.1"/>
    </source>
</evidence>
<reference evidence="1 2" key="1">
    <citation type="journal article" date="2024" name="J Genomics">
        <title>Draft genome sequencing and assembly of Favolaschia claudopus CIRM-BRFM 2984 isolated from oak limbs.</title>
        <authorList>
            <person name="Navarro D."/>
            <person name="Drula E."/>
            <person name="Chaduli D."/>
            <person name="Cazenave R."/>
            <person name="Ahrendt S."/>
            <person name="Wang J."/>
            <person name="Lipzen A."/>
            <person name="Daum C."/>
            <person name="Barry K."/>
            <person name="Grigoriev I.V."/>
            <person name="Favel A."/>
            <person name="Rosso M.N."/>
            <person name="Martin F."/>
        </authorList>
    </citation>
    <scope>NUCLEOTIDE SEQUENCE [LARGE SCALE GENOMIC DNA]</scope>
    <source>
        <strain evidence="1 2">CIRM-BRFM 2984</strain>
    </source>
</reference>
<name>A0AAV9ZEW5_9AGAR</name>
<accession>A0AAV9ZEW5</accession>